<dbReference type="Pfam" id="PF21530">
    <property type="entry name" value="Pif1_2B_dom"/>
    <property type="match status" value="1"/>
</dbReference>
<reference evidence="10" key="2">
    <citation type="journal article" date="2023" name="BMC Genomics">
        <title>Pest status, molecular evolution, and epigenetic factors derived from the genome assembly of Frankliniella fusca, a thysanopteran phytovirus vector.</title>
        <authorList>
            <person name="Catto M.A."/>
            <person name="Labadie P.E."/>
            <person name="Jacobson A.L."/>
            <person name="Kennedy G.G."/>
            <person name="Srinivasan R."/>
            <person name="Hunt B.G."/>
        </authorList>
    </citation>
    <scope>NUCLEOTIDE SEQUENCE</scope>
    <source>
        <strain evidence="10">PL_HMW_Pooled</strain>
    </source>
</reference>
<evidence type="ECO:0000256" key="2">
    <source>
        <dbReference type="ARBA" id="ARBA00022763"/>
    </source>
</evidence>
<accession>A0AAE1H3G2</accession>
<keyword evidence="2" id="KW-0227">DNA damage</keyword>
<evidence type="ECO:0000256" key="3">
    <source>
        <dbReference type="ARBA" id="ARBA00022801"/>
    </source>
</evidence>
<dbReference type="InterPro" id="IPR051055">
    <property type="entry name" value="PIF1_helicase"/>
</dbReference>
<keyword evidence="7" id="KW-0234">DNA repair</keyword>
<evidence type="ECO:0000313" key="10">
    <source>
        <dbReference type="EMBL" id="KAK3913546.1"/>
    </source>
</evidence>
<protein>
    <submittedName>
        <fullName evidence="10">ATP-dependent DNA helicase</fullName>
    </submittedName>
</protein>
<keyword evidence="6" id="KW-0238">DNA-binding</keyword>
<evidence type="ECO:0000256" key="4">
    <source>
        <dbReference type="ARBA" id="ARBA00022806"/>
    </source>
</evidence>
<keyword evidence="4 10" id="KW-0347">Helicase</keyword>
<feature type="domain" description="DNA helicase Pif1-like 2B" evidence="9">
    <location>
        <begin position="78"/>
        <end position="110"/>
    </location>
</feature>
<proteinExistence type="predicted"/>
<reference evidence="10" key="1">
    <citation type="submission" date="2021-07" db="EMBL/GenBank/DDBJ databases">
        <authorList>
            <person name="Catto M.A."/>
            <person name="Jacobson A."/>
            <person name="Kennedy G."/>
            <person name="Labadie P."/>
            <person name="Hunt B.G."/>
            <person name="Srinivasan R."/>
        </authorList>
    </citation>
    <scope>NUCLEOTIDE SEQUENCE</scope>
    <source>
        <strain evidence="10">PL_HMW_Pooled</strain>
        <tissue evidence="10">Head</tissue>
    </source>
</reference>
<keyword evidence="3" id="KW-0378">Hydrolase</keyword>
<dbReference type="AlphaFoldDB" id="A0AAE1H3G2"/>
<dbReference type="InterPro" id="IPR049163">
    <property type="entry name" value="Pif1-like_2B_dom"/>
</dbReference>
<evidence type="ECO:0000259" key="9">
    <source>
        <dbReference type="Pfam" id="PF21530"/>
    </source>
</evidence>
<organism evidence="10 11">
    <name type="scientific">Frankliniella fusca</name>
    <dbReference type="NCBI Taxonomy" id="407009"/>
    <lineage>
        <taxon>Eukaryota</taxon>
        <taxon>Metazoa</taxon>
        <taxon>Ecdysozoa</taxon>
        <taxon>Arthropoda</taxon>
        <taxon>Hexapoda</taxon>
        <taxon>Insecta</taxon>
        <taxon>Pterygota</taxon>
        <taxon>Neoptera</taxon>
        <taxon>Paraneoptera</taxon>
        <taxon>Thysanoptera</taxon>
        <taxon>Terebrantia</taxon>
        <taxon>Thripoidea</taxon>
        <taxon>Thripidae</taxon>
        <taxon>Frankliniella</taxon>
    </lineage>
</organism>
<gene>
    <name evidence="10" type="ORF">KUF71_023003</name>
</gene>
<evidence type="ECO:0000313" key="11">
    <source>
        <dbReference type="Proteomes" id="UP001219518"/>
    </source>
</evidence>
<evidence type="ECO:0000256" key="7">
    <source>
        <dbReference type="ARBA" id="ARBA00023204"/>
    </source>
</evidence>
<keyword evidence="8" id="KW-0413">Isomerase</keyword>
<evidence type="ECO:0000256" key="6">
    <source>
        <dbReference type="ARBA" id="ARBA00023125"/>
    </source>
</evidence>
<evidence type="ECO:0000256" key="1">
    <source>
        <dbReference type="ARBA" id="ARBA00022741"/>
    </source>
</evidence>
<dbReference type="GO" id="GO:0004386">
    <property type="term" value="F:helicase activity"/>
    <property type="evidence" value="ECO:0007669"/>
    <property type="project" value="UniProtKB-KW"/>
</dbReference>
<name>A0AAE1H3G2_9NEOP</name>
<keyword evidence="5" id="KW-0067">ATP-binding</keyword>
<dbReference type="PANTHER" id="PTHR47642:SF5">
    <property type="entry name" value="ATP-DEPENDENT DNA HELICASE"/>
    <property type="match status" value="1"/>
</dbReference>
<sequence>MKSYCFQKLGLDSYAVEAYSGVAAKNVNGITIHSFLKIPPKPQYFRDLNGSPIARIAAENNSKKAFSCTDDMANGLSNVLYLALNSRIMLRKNLNVSMGLVNGALGTITDIIYAKGCRPPQLPLFVIVQFDDHDGFEALDGNVPIRASQADWYVSRSHCTRAQFPLS</sequence>
<dbReference type="Proteomes" id="UP001219518">
    <property type="component" value="Unassembled WGS sequence"/>
</dbReference>
<comment type="caution">
    <text evidence="10">The sequence shown here is derived from an EMBL/GenBank/DDBJ whole genome shotgun (WGS) entry which is preliminary data.</text>
</comment>
<keyword evidence="11" id="KW-1185">Reference proteome</keyword>
<keyword evidence="1" id="KW-0547">Nucleotide-binding</keyword>
<dbReference type="PANTHER" id="PTHR47642">
    <property type="entry name" value="ATP-DEPENDENT DNA HELICASE"/>
    <property type="match status" value="1"/>
</dbReference>
<evidence type="ECO:0000256" key="8">
    <source>
        <dbReference type="ARBA" id="ARBA00023235"/>
    </source>
</evidence>
<dbReference type="EMBL" id="JAHWGI010000327">
    <property type="protein sequence ID" value="KAK3913546.1"/>
    <property type="molecule type" value="Genomic_DNA"/>
</dbReference>
<evidence type="ECO:0000256" key="5">
    <source>
        <dbReference type="ARBA" id="ARBA00022840"/>
    </source>
</evidence>